<evidence type="ECO:0000256" key="7">
    <source>
        <dbReference type="SAM" id="MobiDB-lite"/>
    </source>
</evidence>
<dbReference type="InterPro" id="IPR001543">
    <property type="entry name" value="FliN-like_C"/>
</dbReference>
<organism evidence="10 11">
    <name type="scientific">Eubacterium cellulosolvens (strain ATCC 43171 / JCM 9499 / 6)</name>
    <name type="common">Cillobacterium cellulosolvens</name>
    <dbReference type="NCBI Taxonomy" id="633697"/>
    <lineage>
        <taxon>Bacteria</taxon>
        <taxon>Bacillati</taxon>
        <taxon>Bacillota</taxon>
        <taxon>Clostridia</taxon>
        <taxon>Eubacteriales</taxon>
        <taxon>Eubacteriaceae</taxon>
        <taxon>Eubacterium</taxon>
    </lineage>
</organism>
<dbReference type="GO" id="GO:0071973">
    <property type="term" value="P:bacterial-type flagellum-dependent cell motility"/>
    <property type="evidence" value="ECO:0007669"/>
    <property type="project" value="InterPro"/>
</dbReference>
<feature type="compositionally biased region" description="Pro residues" evidence="7">
    <location>
        <begin position="379"/>
        <end position="405"/>
    </location>
</feature>
<dbReference type="Pfam" id="PF01052">
    <property type="entry name" value="FliMN_C"/>
    <property type="match status" value="1"/>
</dbReference>
<keyword evidence="11" id="KW-1185">Reference proteome</keyword>
<evidence type="ECO:0000256" key="2">
    <source>
        <dbReference type="ARBA" id="ARBA00009226"/>
    </source>
</evidence>
<reference evidence="10 11" key="1">
    <citation type="submission" date="2010-08" db="EMBL/GenBank/DDBJ databases">
        <authorList>
            <consortium name="US DOE Joint Genome Institute (JGI-PGF)"/>
            <person name="Lucas S."/>
            <person name="Copeland A."/>
            <person name="Lapidus A."/>
            <person name="Cheng J.-F."/>
            <person name="Bruce D."/>
            <person name="Goodwin L."/>
            <person name="Pitluck S."/>
            <person name="Land M.L."/>
            <person name="Hauser L."/>
            <person name="Chang Y.-J."/>
            <person name="Anderson I.J."/>
            <person name="Johnson E."/>
            <person name="Mulhopadhyay B."/>
            <person name="Kyrpides N."/>
            <person name="Woyke T.J."/>
        </authorList>
    </citation>
    <scope>NUCLEOTIDE SEQUENCE [LARGE SCALE GENOMIC DNA]</scope>
    <source>
        <strain evidence="10 11">6</strain>
    </source>
</reference>
<feature type="domain" description="CheC-like protein" evidence="9">
    <location>
        <begin position="106"/>
        <end position="141"/>
    </location>
</feature>
<dbReference type="Proteomes" id="UP000005753">
    <property type="component" value="Chromosome"/>
</dbReference>
<dbReference type="InterPro" id="IPR012826">
    <property type="entry name" value="FliN"/>
</dbReference>
<dbReference type="GO" id="GO:0005886">
    <property type="term" value="C:plasma membrane"/>
    <property type="evidence" value="ECO:0007669"/>
    <property type="project" value="UniProtKB-SubCell"/>
</dbReference>
<dbReference type="PRINTS" id="PR00956">
    <property type="entry name" value="FLGMOTORFLIN"/>
</dbReference>
<keyword evidence="3" id="KW-1003">Cell membrane</keyword>
<keyword evidence="10" id="KW-0282">Flagellum</keyword>
<feature type="compositionally biased region" description="Pro residues" evidence="7">
    <location>
        <begin position="329"/>
        <end position="341"/>
    </location>
</feature>
<feature type="domain" description="CheC-like protein" evidence="9">
    <location>
        <begin position="9"/>
        <end position="45"/>
    </location>
</feature>
<feature type="compositionally biased region" description="Pro residues" evidence="7">
    <location>
        <begin position="290"/>
        <end position="300"/>
    </location>
</feature>
<dbReference type="OrthoDB" id="9773459at2"/>
<feature type="region of interest" description="Disordered" evidence="7">
    <location>
        <begin position="321"/>
        <end position="357"/>
    </location>
</feature>
<evidence type="ECO:0000256" key="3">
    <source>
        <dbReference type="ARBA" id="ARBA00022475"/>
    </source>
</evidence>
<feature type="region of interest" description="Disordered" evidence="7">
    <location>
        <begin position="282"/>
        <end position="309"/>
    </location>
</feature>
<dbReference type="NCBIfam" id="TIGR02480">
    <property type="entry name" value="fliN"/>
    <property type="match status" value="1"/>
</dbReference>
<dbReference type="Pfam" id="PF04509">
    <property type="entry name" value="CheC"/>
    <property type="match status" value="2"/>
</dbReference>
<dbReference type="InterPro" id="IPR051469">
    <property type="entry name" value="FliN/MopA/SpaO"/>
</dbReference>
<dbReference type="GO" id="GO:0016787">
    <property type="term" value="F:hydrolase activity"/>
    <property type="evidence" value="ECO:0007669"/>
    <property type="project" value="InterPro"/>
</dbReference>
<feature type="domain" description="Flagellar motor switch protein FliN-like C-terminal" evidence="8">
    <location>
        <begin position="499"/>
        <end position="569"/>
    </location>
</feature>
<dbReference type="PANTHER" id="PTHR43484:SF1">
    <property type="entry name" value="FLAGELLAR MOTOR SWITCH PROTEIN FLIN"/>
    <property type="match status" value="1"/>
</dbReference>
<evidence type="ECO:0000256" key="1">
    <source>
        <dbReference type="ARBA" id="ARBA00004413"/>
    </source>
</evidence>
<evidence type="ECO:0000256" key="6">
    <source>
        <dbReference type="ARBA" id="ARBA00023136"/>
    </source>
</evidence>
<comment type="similarity">
    <text evidence="2">Belongs to the FliN/MopA/SpaO family.</text>
</comment>
<keyword evidence="10" id="KW-0969">Cilium</keyword>
<protein>
    <submittedName>
        <fullName evidence="10">Flagellar motor switch protein FliN</fullName>
    </submittedName>
</protein>
<dbReference type="AlphaFoldDB" id="I5ARV4"/>
<dbReference type="Gene3D" id="3.40.1550.10">
    <property type="entry name" value="CheC-like"/>
    <property type="match status" value="1"/>
</dbReference>
<feature type="region of interest" description="Disordered" evidence="7">
    <location>
        <begin position="371"/>
        <end position="406"/>
    </location>
</feature>
<dbReference type="eggNOG" id="COG1886">
    <property type="taxonomic scope" value="Bacteria"/>
</dbReference>
<dbReference type="InterPro" id="IPR001172">
    <property type="entry name" value="FliN_T3SS_HrcQb"/>
</dbReference>
<keyword evidence="6" id="KW-0472">Membrane</keyword>
<dbReference type="EMBL" id="CM001487">
    <property type="protein sequence ID" value="EIM56527.1"/>
    <property type="molecule type" value="Genomic_DNA"/>
</dbReference>
<evidence type="ECO:0000259" key="9">
    <source>
        <dbReference type="Pfam" id="PF04509"/>
    </source>
</evidence>
<dbReference type="GO" id="GO:0003774">
    <property type="term" value="F:cytoskeletal motor activity"/>
    <property type="evidence" value="ECO:0007669"/>
    <property type="project" value="InterPro"/>
</dbReference>
<feature type="region of interest" description="Disordered" evidence="7">
    <location>
        <begin position="228"/>
        <end position="270"/>
    </location>
</feature>
<evidence type="ECO:0000256" key="5">
    <source>
        <dbReference type="ARBA" id="ARBA00022779"/>
    </source>
</evidence>
<dbReference type="SUPFAM" id="SSF103039">
    <property type="entry name" value="CheC-like"/>
    <property type="match status" value="1"/>
</dbReference>
<sequence>MGDTVFNEMELDAIGEIMNISLGASATAVSTMLGTSTNITTPKVSVQSRSEFVFKEIEPAVGVEIQYVEGLSGKNVIMFSREDVRIIVGMMMGMEIPPEEFELDEMNQSAIREVMNQMMGSSATALSEFLGYRVDISTPVSFEIANEKVFKDKYFSDDKQEVVVRFSLEIGDELSSEFLNIMSLDLVKKLLEPYADTFSGTGDGSSVTAPGAREIPLEDEVGGSLLAKLKGQSEEVVENAKKKGEMEASGGPAPAPAPDPTPSSGGGGKALSQAEMDALMASMKGGGDPAPAPAPEPAPAPSSGGGGKALSQAEMDALMASMKGGGDPAPAPAPAPAPVPAPDLSSMPSYAAGGGRPLNQEQMDAIMASVRSDAAATPDPAPAPAPPPAPAPAPAPNPAPAPAPQPVAGVQYAQPVGTDPIMAQLLSTMQQSQFQMMQMLVEMQKERKSDAEKTAQAFEAVQMNQARAAKQNNTIRSLKSPQYTDVPDGGEEVDDNREMLMKVPMEISVEVGRTRKPIKDILELTQGSLVVLDKMAGEQADLYVNGECIAHGDIVVVEDNFGIRITEILNKDIYKEQI</sequence>
<dbReference type="Gene3D" id="2.30.330.10">
    <property type="entry name" value="SpoA-like"/>
    <property type="match status" value="1"/>
</dbReference>
<dbReference type="STRING" id="633697.EubceDRAFT1_0688"/>
<evidence type="ECO:0000313" key="11">
    <source>
        <dbReference type="Proteomes" id="UP000005753"/>
    </source>
</evidence>
<dbReference type="InterPro" id="IPR036429">
    <property type="entry name" value="SpoA-like_sf"/>
</dbReference>
<dbReference type="InterPro" id="IPR007597">
    <property type="entry name" value="CheC"/>
</dbReference>
<evidence type="ECO:0000313" key="10">
    <source>
        <dbReference type="EMBL" id="EIM56527.1"/>
    </source>
</evidence>
<keyword evidence="4" id="KW-0145">Chemotaxis</keyword>
<accession>I5ARV4</accession>
<dbReference type="PANTHER" id="PTHR43484">
    <property type="match status" value="1"/>
</dbReference>
<dbReference type="eggNOG" id="COG1776">
    <property type="taxonomic scope" value="Bacteria"/>
</dbReference>
<dbReference type="HOGENOM" id="CLU_033893_0_0_9"/>
<dbReference type="GO" id="GO:0006935">
    <property type="term" value="P:chemotaxis"/>
    <property type="evidence" value="ECO:0007669"/>
    <property type="project" value="UniProtKB-KW"/>
</dbReference>
<dbReference type="InterPro" id="IPR028976">
    <property type="entry name" value="CheC-like_sf"/>
</dbReference>
<gene>
    <name evidence="10" type="ORF">EubceDRAFT1_0688</name>
</gene>
<dbReference type="GO" id="GO:0009425">
    <property type="term" value="C:bacterial-type flagellum basal body"/>
    <property type="evidence" value="ECO:0007669"/>
    <property type="project" value="InterPro"/>
</dbReference>
<reference evidence="10 11" key="2">
    <citation type="submission" date="2012-02" db="EMBL/GenBank/DDBJ databases">
        <title>Improved High-Quality Draft sequence of Eubacterium cellulosolvens 6.</title>
        <authorList>
            <consortium name="US DOE Joint Genome Institute"/>
            <person name="Lucas S."/>
            <person name="Han J."/>
            <person name="Lapidus A."/>
            <person name="Cheng J.-F."/>
            <person name="Goodwin L."/>
            <person name="Pitluck S."/>
            <person name="Peters L."/>
            <person name="Mikhailova N."/>
            <person name="Gu W."/>
            <person name="Detter J.C."/>
            <person name="Han C."/>
            <person name="Tapia R."/>
            <person name="Land M."/>
            <person name="Hauser L."/>
            <person name="Kyrpides N."/>
            <person name="Ivanova N."/>
            <person name="Pagani I."/>
            <person name="Johnson E."/>
            <person name="Mukhopadhyay B."/>
            <person name="Anderson I."/>
            <person name="Woyke T."/>
        </authorList>
    </citation>
    <scope>NUCLEOTIDE SEQUENCE [LARGE SCALE GENOMIC DNA]</scope>
    <source>
        <strain evidence="10 11">6</strain>
    </source>
</reference>
<evidence type="ECO:0000256" key="4">
    <source>
        <dbReference type="ARBA" id="ARBA00022500"/>
    </source>
</evidence>
<proteinExistence type="inferred from homology"/>
<keyword evidence="5" id="KW-0283">Flagellar rotation</keyword>
<name>I5ARV4_EUBC6</name>
<dbReference type="SUPFAM" id="SSF101801">
    <property type="entry name" value="Surface presentation of antigens (SPOA)"/>
    <property type="match status" value="1"/>
</dbReference>
<dbReference type="CDD" id="cd17907">
    <property type="entry name" value="FliY_FliN-Y"/>
    <property type="match status" value="1"/>
</dbReference>
<evidence type="ECO:0000259" key="8">
    <source>
        <dbReference type="Pfam" id="PF01052"/>
    </source>
</evidence>
<comment type="subcellular location">
    <subcellularLocation>
        <location evidence="1">Cell membrane</location>
        <topology evidence="1">Peripheral membrane protein</topology>
        <orientation evidence="1">Cytoplasmic side</orientation>
    </subcellularLocation>
</comment>
<keyword evidence="10" id="KW-0966">Cell projection</keyword>